<proteinExistence type="predicted"/>
<evidence type="ECO:0000313" key="1">
    <source>
        <dbReference type="EMBL" id="MBS9535489.1"/>
    </source>
</evidence>
<evidence type="ECO:0000313" key="2">
    <source>
        <dbReference type="Proteomes" id="UP001519535"/>
    </source>
</evidence>
<keyword evidence="2" id="KW-1185">Reference proteome</keyword>
<dbReference type="RefSeq" id="WP_214094346.1">
    <property type="nucleotide sequence ID" value="NZ_JAHCLR010000045.1"/>
</dbReference>
<reference evidence="1 2" key="1">
    <citation type="submission" date="2021-05" db="EMBL/GenBank/DDBJ databases">
        <title>Mycobacterium acidophilum sp. nov., an extremely acid-tolerant member of the genus Mycobacterium.</title>
        <authorList>
            <person name="Xia J."/>
        </authorList>
    </citation>
    <scope>NUCLEOTIDE SEQUENCE [LARGE SCALE GENOMIC DNA]</scope>
    <source>
        <strain evidence="1 2">M1</strain>
    </source>
</reference>
<dbReference type="Proteomes" id="UP001519535">
    <property type="component" value="Unassembled WGS sequence"/>
</dbReference>
<gene>
    <name evidence="1" type="ORF">KIH27_18035</name>
</gene>
<sequence>MTDVGLQLIESLYQQLMIDEEWSVRRERGFTWWSYRLAQHVEVGPPTWSIDRHVCPVRIWTEVLRDVDPGTDPARVLGTINMQATLNALVWDPQTAMISEHCATNIHDEIFGWMSKVLATAMVLQNTSAHGRADGLAALCGGVPATSDHPSSGERPDMDEMLGVPANVVAREGAAPSRFAGPQMAHMQKFLAHMGLPGSADTAGVTFEVPFTADRPETALVQLFSDVAHPEAGSGLFTLTLLPVRVEPDQMAALANELNAAEAQGESQTPLLGAWCPDPNSETTLAFCSFVPNLLSRLMLVENVIAYAASRVRFATERVTG</sequence>
<accession>A0ABS5RRA3</accession>
<organism evidence="1 2">
    <name type="scientific">Mycolicibacter acidiphilus</name>
    <dbReference type="NCBI Taxonomy" id="2835306"/>
    <lineage>
        <taxon>Bacteria</taxon>
        <taxon>Bacillati</taxon>
        <taxon>Actinomycetota</taxon>
        <taxon>Actinomycetes</taxon>
        <taxon>Mycobacteriales</taxon>
        <taxon>Mycobacteriaceae</taxon>
        <taxon>Mycolicibacter</taxon>
    </lineage>
</organism>
<name>A0ABS5RRA3_9MYCO</name>
<dbReference type="EMBL" id="JAHCLR010000045">
    <property type="protein sequence ID" value="MBS9535489.1"/>
    <property type="molecule type" value="Genomic_DNA"/>
</dbReference>
<comment type="caution">
    <text evidence="1">The sequence shown here is derived from an EMBL/GenBank/DDBJ whole genome shotgun (WGS) entry which is preliminary data.</text>
</comment>
<protein>
    <submittedName>
        <fullName evidence="1">Uncharacterized protein</fullName>
    </submittedName>
</protein>